<comment type="caution">
    <text evidence="2">The sequence shown here is derived from an EMBL/GenBank/DDBJ whole genome shotgun (WGS) entry which is preliminary data.</text>
</comment>
<protein>
    <submittedName>
        <fullName evidence="2">Uncharacterized protein</fullName>
    </submittedName>
</protein>
<feature type="region of interest" description="Disordered" evidence="1">
    <location>
        <begin position="137"/>
        <end position="156"/>
    </location>
</feature>
<dbReference type="STRING" id="1081109.A0A168EKE0"/>
<dbReference type="OrthoDB" id="5355161at2759"/>
<keyword evidence="3" id="KW-1185">Reference proteome</keyword>
<gene>
    <name evidence="2" type="ORF">AAL_02444</name>
</gene>
<name>A0A168EKE0_9HYPO</name>
<sequence>MPLNPAFSLGPNTAFSGSLDVFSVQDGMPKAELGHAMLDTQQHHHHHHQHHQQPQHQHQQHHHHQHLGGQHQSQHHHAHHQQQHHHSSHMPPLTATEMAFDLSSSTASTDVSLDGSLDMAGHGGAFYSNNEYYQHWSQDGGSASSSSNGQSSQWDATTVWSDGSSNLLDPIMLDDAVIDSTWAANLMDPTMCMDNYQQSCVFYGQEYQQAAVHNRSGKRIGKSASLSY</sequence>
<dbReference type="EMBL" id="AZGY01000004">
    <property type="protein sequence ID" value="KZZ98893.1"/>
    <property type="molecule type" value="Genomic_DNA"/>
</dbReference>
<evidence type="ECO:0000256" key="1">
    <source>
        <dbReference type="SAM" id="MobiDB-lite"/>
    </source>
</evidence>
<feature type="compositionally biased region" description="Basic residues" evidence="1">
    <location>
        <begin position="43"/>
        <end position="66"/>
    </location>
</feature>
<proteinExistence type="predicted"/>
<feature type="compositionally biased region" description="Low complexity" evidence="1">
    <location>
        <begin position="137"/>
        <end position="153"/>
    </location>
</feature>
<evidence type="ECO:0000313" key="3">
    <source>
        <dbReference type="Proteomes" id="UP000078544"/>
    </source>
</evidence>
<dbReference type="AlphaFoldDB" id="A0A168EKE0"/>
<evidence type="ECO:0000313" key="2">
    <source>
        <dbReference type="EMBL" id="KZZ98893.1"/>
    </source>
</evidence>
<organism evidence="2 3">
    <name type="scientific">Moelleriella libera RCEF 2490</name>
    <dbReference type="NCBI Taxonomy" id="1081109"/>
    <lineage>
        <taxon>Eukaryota</taxon>
        <taxon>Fungi</taxon>
        <taxon>Dikarya</taxon>
        <taxon>Ascomycota</taxon>
        <taxon>Pezizomycotina</taxon>
        <taxon>Sordariomycetes</taxon>
        <taxon>Hypocreomycetidae</taxon>
        <taxon>Hypocreales</taxon>
        <taxon>Clavicipitaceae</taxon>
        <taxon>Moelleriella</taxon>
    </lineage>
</organism>
<feature type="region of interest" description="Disordered" evidence="1">
    <location>
        <begin position="40"/>
        <end position="91"/>
    </location>
</feature>
<feature type="compositionally biased region" description="Basic residues" evidence="1">
    <location>
        <begin position="73"/>
        <end position="88"/>
    </location>
</feature>
<reference evidence="2 3" key="1">
    <citation type="journal article" date="2016" name="Genome Biol. Evol.">
        <title>Divergent and convergent evolution of fungal pathogenicity.</title>
        <authorList>
            <person name="Shang Y."/>
            <person name="Xiao G."/>
            <person name="Zheng P."/>
            <person name="Cen K."/>
            <person name="Zhan S."/>
            <person name="Wang C."/>
        </authorList>
    </citation>
    <scope>NUCLEOTIDE SEQUENCE [LARGE SCALE GENOMIC DNA]</scope>
    <source>
        <strain evidence="2 3">RCEF 2490</strain>
    </source>
</reference>
<accession>A0A168EKE0</accession>
<dbReference type="Proteomes" id="UP000078544">
    <property type="component" value="Unassembled WGS sequence"/>
</dbReference>